<dbReference type="PANTHER" id="PTHR21600:SF44">
    <property type="entry name" value="RIBOSOMAL LARGE SUBUNIT PSEUDOURIDINE SYNTHASE D"/>
    <property type="match status" value="1"/>
</dbReference>
<dbReference type="SUPFAM" id="SSF55174">
    <property type="entry name" value="Alpha-L RNA-binding motif"/>
    <property type="match status" value="1"/>
</dbReference>
<dbReference type="CDD" id="cd00165">
    <property type="entry name" value="S4"/>
    <property type="match status" value="1"/>
</dbReference>
<dbReference type="Pfam" id="PF00849">
    <property type="entry name" value="PseudoU_synth_2"/>
    <property type="match status" value="1"/>
</dbReference>
<proteinExistence type="inferred from homology"/>
<dbReference type="Gene3D" id="3.30.2350.10">
    <property type="entry name" value="Pseudouridine synthase"/>
    <property type="match status" value="1"/>
</dbReference>
<dbReference type="EMBL" id="LAZR01000026">
    <property type="protein sequence ID" value="KKO03512.1"/>
    <property type="molecule type" value="Genomic_DNA"/>
</dbReference>
<dbReference type="Gene3D" id="3.10.290.10">
    <property type="entry name" value="RNA-binding S4 domain"/>
    <property type="match status" value="1"/>
</dbReference>
<dbReference type="Pfam" id="PF01479">
    <property type="entry name" value="S4"/>
    <property type="match status" value="1"/>
</dbReference>
<dbReference type="NCBIfam" id="TIGR00005">
    <property type="entry name" value="rluA_subfam"/>
    <property type="match status" value="1"/>
</dbReference>
<comment type="caution">
    <text evidence="5">The sequence shown here is derived from an EMBL/GenBank/DDBJ whole genome shotgun (WGS) entry which is preliminary data.</text>
</comment>
<evidence type="ECO:0000313" key="5">
    <source>
        <dbReference type="EMBL" id="KKO03512.1"/>
    </source>
</evidence>
<reference evidence="5" key="1">
    <citation type="journal article" date="2015" name="Nature">
        <title>Complex archaea that bridge the gap between prokaryotes and eukaryotes.</title>
        <authorList>
            <person name="Spang A."/>
            <person name="Saw J.H."/>
            <person name="Jorgensen S.L."/>
            <person name="Zaremba-Niedzwiedzka K."/>
            <person name="Martijn J."/>
            <person name="Lind A.E."/>
            <person name="van Eijk R."/>
            <person name="Schleper C."/>
            <person name="Guy L."/>
            <person name="Ettema T.J."/>
        </authorList>
    </citation>
    <scope>NUCLEOTIDE SEQUENCE</scope>
</reference>
<dbReference type="InterPro" id="IPR020103">
    <property type="entry name" value="PsdUridine_synth_cat_dom_sf"/>
</dbReference>
<dbReference type="AlphaFoldDB" id="A0A0F9XVU3"/>
<dbReference type="PANTHER" id="PTHR21600">
    <property type="entry name" value="MITOCHONDRIAL RNA PSEUDOURIDINE SYNTHASE"/>
    <property type="match status" value="1"/>
</dbReference>
<dbReference type="GO" id="GO:0003723">
    <property type="term" value="F:RNA binding"/>
    <property type="evidence" value="ECO:0007669"/>
    <property type="project" value="InterPro"/>
</dbReference>
<keyword evidence="2" id="KW-0413">Isomerase</keyword>
<dbReference type="InterPro" id="IPR002942">
    <property type="entry name" value="S4_RNA-bd"/>
</dbReference>
<dbReference type="InterPro" id="IPR006224">
    <property type="entry name" value="PsdUridine_synth_RluA-like_CS"/>
</dbReference>
<feature type="domain" description="RNA-binding S4" evidence="4">
    <location>
        <begin position="47"/>
        <end position="112"/>
    </location>
</feature>
<accession>A0A0F9XVU3</accession>
<name>A0A0F9XVU3_9ZZZZ</name>
<dbReference type="InterPro" id="IPR006145">
    <property type="entry name" value="PsdUridine_synth_RsuA/RluA"/>
</dbReference>
<evidence type="ECO:0000256" key="3">
    <source>
        <dbReference type="SAM" id="MobiDB-lite"/>
    </source>
</evidence>
<dbReference type="InterPro" id="IPR036986">
    <property type="entry name" value="S4_RNA-bd_sf"/>
</dbReference>
<dbReference type="PROSITE" id="PS50889">
    <property type="entry name" value="S4"/>
    <property type="match status" value="1"/>
</dbReference>
<dbReference type="GO" id="GO:0009982">
    <property type="term" value="F:pseudouridine synthase activity"/>
    <property type="evidence" value="ECO:0007669"/>
    <property type="project" value="InterPro"/>
</dbReference>
<evidence type="ECO:0000256" key="1">
    <source>
        <dbReference type="ARBA" id="ARBA00010876"/>
    </source>
</evidence>
<dbReference type="InterPro" id="IPR050188">
    <property type="entry name" value="RluA_PseudoU_synthase"/>
</dbReference>
<dbReference type="GO" id="GO:0000455">
    <property type="term" value="P:enzyme-directed rRNA pseudouridine synthesis"/>
    <property type="evidence" value="ECO:0007669"/>
    <property type="project" value="TreeGrafter"/>
</dbReference>
<dbReference type="InterPro" id="IPR006225">
    <property type="entry name" value="PsdUridine_synth_RluC/D"/>
</dbReference>
<sequence>MSDARDNDQPQPPEPDSGLEVVETAAEAEADGLRHVRIDIRRALPGRRLDKYLSGRLGKDVSRTALQSYIREGAVTVNDQIVKPSYKITAGDSIDMMLPIIKPQEIPPEPIPLEIVYEDDDLIAVNKQANLIVHPARGNWTGTLVNALAYYFKTNWRDICELPDSGEAFRPGIVHRLDRDTTGVMLVAKSELALWRLGWQFEHRKITKTYTAIVHGLMPLDEDVIDAPIGKHPKIREKYAVHRKTGRPYPVATKEAVTRYKVLRRLANVGRSRMSFTLVEFYPKTGRTHQLRVHASFIGHPIVGDKMYGGGPLYRSQLEGRHDVAEGPLIIRQALHAHTIEFRHPRTGEPMTLQAPWPADFAETLEVLDTYAKGAD</sequence>
<feature type="region of interest" description="Disordered" evidence="3">
    <location>
        <begin position="1"/>
        <end position="20"/>
    </location>
</feature>
<dbReference type="SMART" id="SM00363">
    <property type="entry name" value="S4"/>
    <property type="match status" value="1"/>
</dbReference>
<comment type="similarity">
    <text evidence="1">Belongs to the pseudouridine synthase RluA family.</text>
</comment>
<evidence type="ECO:0000256" key="2">
    <source>
        <dbReference type="ARBA" id="ARBA00023235"/>
    </source>
</evidence>
<evidence type="ECO:0000259" key="4">
    <source>
        <dbReference type="SMART" id="SM00363"/>
    </source>
</evidence>
<organism evidence="5">
    <name type="scientific">marine sediment metagenome</name>
    <dbReference type="NCBI Taxonomy" id="412755"/>
    <lineage>
        <taxon>unclassified sequences</taxon>
        <taxon>metagenomes</taxon>
        <taxon>ecological metagenomes</taxon>
    </lineage>
</organism>
<protein>
    <recommendedName>
        <fullName evidence="4">RNA-binding S4 domain-containing protein</fullName>
    </recommendedName>
</protein>
<dbReference type="SUPFAM" id="SSF55120">
    <property type="entry name" value="Pseudouridine synthase"/>
    <property type="match status" value="1"/>
</dbReference>
<dbReference type="CDD" id="cd02869">
    <property type="entry name" value="PseudoU_synth_RluA_like"/>
    <property type="match status" value="1"/>
</dbReference>
<dbReference type="PROSITE" id="PS01129">
    <property type="entry name" value="PSI_RLU"/>
    <property type="match status" value="1"/>
</dbReference>
<gene>
    <name evidence="5" type="ORF">LCGC14_0094360</name>
</gene>